<organism evidence="2 3">
    <name type="scientific">Ascaris lumbricoides</name>
    <name type="common">Giant roundworm</name>
    <dbReference type="NCBI Taxonomy" id="6252"/>
    <lineage>
        <taxon>Eukaryota</taxon>
        <taxon>Metazoa</taxon>
        <taxon>Ecdysozoa</taxon>
        <taxon>Nematoda</taxon>
        <taxon>Chromadorea</taxon>
        <taxon>Rhabditida</taxon>
        <taxon>Spirurina</taxon>
        <taxon>Ascaridomorpha</taxon>
        <taxon>Ascaridoidea</taxon>
        <taxon>Ascarididae</taxon>
        <taxon>Ascaris</taxon>
    </lineage>
</organism>
<accession>A0A0M3IVZ7</accession>
<keyword evidence="1" id="KW-0812">Transmembrane</keyword>
<sequence>MLTMSSVIKSVFFHFISFAYIILFCLMPKMMFYLFQLFIEFSVLLRRV</sequence>
<evidence type="ECO:0000313" key="2">
    <source>
        <dbReference type="Proteomes" id="UP000036681"/>
    </source>
</evidence>
<protein>
    <submittedName>
        <fullName evidence="3">Uncharacterized protein</fullName>
    </submittedName>
</protein>
<dbReference type="AlphaFoldDB" id="A0A0M3IVZ7"/>
<dbReference type="WBParaSite" id="ALUE_0002292501-mRNA-1">
    <property type="protein sequence ID" value="ALUE_0002292501-mRNA-1"/>
    <property type="gene ID" value="ALUE_0002292501"/>
</dbReference>
<dbReference type="Proteomes" id="UP000036681">
    <property type="component" value="Unplaced"/>
</dbReference>
<name>A0A0M3IVZ7_ASCLU</name>
<feature type="transmembrane region" description="Helical" evidence="1">
    <location>
        <begin position="12"/>
        <end position="39"/>
    </location>
</feature>
<keyword evidence="1" id="KW-0472">Membrane</keyword>
<proteinExistence type="predicted"/>
<evidence type="ECO:0000313" key="3">
    <source>
        <dbReference type="WBParaSite" id="ALUE_0002292501-mRNA-1"/>
    </source>
</evidence>
<keyword evidence="1" id="KW-1133">Transmembrane helix</keyword>
<reference evidence="3" key="1">
    <citation type="submission" date="2017-02" db="UniProtKB">
        <authorList>
            <consortium name="WormBaseParasite"/>
        </authorList>
    </citation>
    <scope>IDENTIFICATION</scope>
</reference>
<evidence type="ECO:0000256" key="1">
    <source>
        <dbReference type="SAM" id="Phobius"/>
    </source>
</evidence>
<keyword evidence="2" id="KW-1185">Reference proteome</keyword>